<keyword evidence="2" id="KW-0902">Two-component regulatory system</keyword>
<reference evidence="10 11" key="1">
    <citation type="submission" date="2019-12" db="EMBL/GenBank/DDBJ databases">
        <title>Hymenobacter sp. HMF4947 Genome sequencing and assembly.</title>
        <authorList>
            <person name="Kang H."/>
            <person name="Cha I."/>
            <person name="Kim H."/>
            <person name="Joh K."/>
        </authorList>
    </citation>
    <scope>NUCLEOTIDE SEQUENCE [LARGE SCALE GENOMIC DNA]</scope>
    <source>
        <strain evidence="10 11">HMF4947</strain>
    </source>
</reference>
<dbReference type="GO" id="GO:0000156">
    <property type="term" value="F:phosphorelay response regulator activity"/>
    <property type="evidence" value="ECO:0007669"/>
    <property type="project" value="TreeGrafter"/>
</dbReference>
<dbReference type="SMART" id="SM00448">
    <property type="entry name" value="REC"/>
    <property type="match status" value="1"/>
</dbReference>
<organism evidence="10 11">
    <name type="scientific">Hymenobacter ginkgonis</name>
    <dbReference type="NCBI Taxonomy" id="2682976"/>
    <lineage>
        <taxon>Bacteria</taxon>
        <taxon>Pseudomonadati</taxon>
        <taxon>Bacteroidota</taxon>
        <taxon>Cytophagia</taxon>
        <taxon>Cytophagales</taxon>
        <taxon>Hymenobacteraceae</taxon>
        <taxon>Hymenobacter</taxon>
    </lineage>
</organism>
<dbReference type="GO" id="GO:0005829">
    <property type="term" value="C:cytosol"/>
    <property type="evidence" value="ECO:0007669"/>
    <property type="project" value="TreeGrafter"/>
</dbReference>
<evidence type="ECO:0000313" key="10">
    <source>
        <dbReference type="EMBL" id="MVN75563.1"/>
    </source>
</evidence>
<evidence type="ECO:0000256" key="7">
    <source>
        <dbReference type="PROSITE-ProRule" id="PRU01091"/>
    </source>
</evidence>
<gene>
    <name evidence="10" type="ORF">GO988_04415</name>
</gene>
<dbReference type="SUPFAM" id="SSF52172">
    <property type="entry name" value="CheY-like"/>
    <property type="match status" value="1"/>
</dbReference>
<dbReference type="InterPro" id="IPR016032">
    <property type="entry name" value="Sig_transdc_resp-reg_C-effctor"/>
</dbReference>
<evidence type="ECO:0000256" key="3">
    <source>
        <dbReference type="ARBA" id="ARBA00023015"/>
    </source>
</evidence>
<evidence type="ECO:0000256" key="1">
    <source>
        <dbReference type="ARBA" id="ARBA00022553"/>
    </source>
</evidence>
<dbReference type="PROSITE" id="PS51755">
    <property type="entry name" value="OMPR_PHOB"/>
    <property type="match status" value="1"/>
</dbReference>
<dbReference type="SUPFAM" id="SSF46894">
    <property type="entry name" value="C-terminal effector domain of the bipartite response regulators"/>
    <property type="match status" value="1"/>
</dbReference>
<dbReference type="InterPro" id="IPR011006">
    <property type="entry name" value="CheY-like_superfamily"/>
</dbReference>
<dbReference type="InterPro" id="IPR039420">
    <property type="entry name" value="WalR-like"/>
</dbReference>
<dbReference type="PANTHER" id="PTHR48111">
    <property type="entry name" value="REGULATOR OF RPOS"/>
    <property type="match status" value="1"/>
</dbReference>
<dbReference type="AlphaFoldDB" id="A0A7K1TAZ9"/>
<keyword evidence="5" id="KW-0804">Transcription</keyword>
<sequence>MHVLLVEDEKSLHQEVRQFLTQAQYLVDSAYTYAEASEKLYVNSYDFVLLDLGLPGGDGLELLRDARRSEKQEASFIILTARGALDDRIKGLDLGADDYLPKPFSLLELTSRMQAITRRKFGLKRPEITFGEGFVMDVTARTVRHGSTPEVPGPEVPLTKKEFDLLHYLLLHRGRVLTRLQLGEHLWGNVLEDDSDSNYIDVHIKNVRKKLAQFGSADFIETVRGIGYRAV</sequence>
<dbReference type="Pfam" id="PF00072">
    <property type="entry name" value="Response_reg"/>
    <property type="match status" value="1"/>
</dbReference>
<feature type="DNA-binding region" description="OmpR/PhoB-type" evidence="7">
    <location>
        <begin position="125"/>
        <end position="231"/>
    </location>
</feature>
<dbReference type="GO" id="GO:0032993">
    <property type="term" value="C:protein-DNA complex"/>
    <property type="evidence" value="ECO:0007669"/>
    <property type="project" value="TreeGrafter"/>
</dbReference>
<evidence type="ECO:0000256" key="6">
    <source>
        <dbReference type="PROSITE-ProRule" id="PRU00169"/>
    </source>
</evidence>
<dbReference type="Gene3D" id="3.40.50.2300">
    <property type="match status" value="1"/>
</dbReference>
<dbReference type="InterPro" id="IPR001789">
    <property type="entry name" value="Sig_transdc_resp-reg_receiver"/>
</dbReference>
<comment type="caution">
    <text evidence="10">The sequence shown here is derived from an EMBL/GenBank/DDBJ whole genome shotgun (WGS) entry which is preliminary data.</text>
</comment>
<keyword evidence="3" id="KW-0805">Transcription regulation</keyword>
<dbReference type="CDD" id="cd00383">
    <property type="entry name" value="trans_reg_C"/>
    <property type="match status" value="1"/>
</dbReference>
<dbReference type="GO" id="GO:0006355">
    <property type="term" value="P:regulation of DNA-templated transcription"/>
    <property type="evidence" value="ECO:0007669"/>
    <property type="project" value="InterPro"/>
</dbReference>
<dbReference type="Pfam" id="PF00486">
    <property type="entry name" value="Trans_reg_C"/>
    <property type="match status" value="1"/>
</dbReference>
<feature type="domain" description="OmpR/PhoB-type" evidence="9">
    <location>
        <begin position="125"/>
        <end position="231"/>
    </location>
</feature>
<evidence type="ECO:0000256" key="2">
    <source>
        <dbReference type="ARBA" id="ARBA00023012"/>
    </source>
</evidence>
<evidence type="ECO:0000259" key="9">
    <source>
        <dbReference type="PROSITE" id="PS51755"/>
    </source>
</evidence>
<dbReference type="Gene3D" id="1.10.10.10">
    <property type="entry name" value="Winged helix-like DNA-binding domain superfamily/Winged helix DNA-binding domain"/>
    <property type="match status" value="1"/>
</dbReference>
<dbReference type="GO" id="GO:0000976">
    <property type="term" value="F:transcription cis-regulatory region binding"/>
    <property type="evidence" value="ECO:0007669"/>
    <property type="project" value="TreeGrafter"/>
</dbReference>
<dbReference type="PROSITE" id="PS50110">
    <property type="entry name" value="RESPONSE_REGULATORY"/>
    <property type="match status" value="1"/>
</dbReference>
<evidence type="ECO:0000313" key="11">
    <source>
        <dbReference type="Proteomes" id="UP000441336"/>
    </source>
</evidence>
<accession>A0A7K1TAZ9</accession>
<keyword evidence="11" id="KW-1185">Reference proteome</keyword>
<evidence type="ECO:0000256" key="4">
    <source>
        <dbReference type="ARBA" id="ARBA00023125"/>
    </source>
</evidence>
<dbReference type="Gene3D" id="6.10.250.690">
    <property type="match status" value="1"/>
</dbReference>
<name>A0A7K1TAZ9_9BACT</name>
<dbReference type="PANTHER" id="PTHR48111:SF1">
    <property type="entry name" value="TWO-COMPONENT RESPONSE REGULATOR ORR33"/>
    <property type="match status" value="1"/>
</dbReference>
<feature type="domain" description="Response regulatory" evidence="8">
    <location>
        <begin position="2"/>
        <end position="117"/>
    </location>
</feature>
<protein>
    <submittedName>
        <fullName evidence="10">Response regulator</fullName>
    </submittedName>
</protein>
<evidence type="ECO:0000259" key="8">
    <source>
        <dbReference type="PROSITE" id="PS50110"/>
    </source>
</evidence>
<keyword evidence="1 6" id="KW-0597">Phosphoprotein</keyword>
<dbReference type="EMBL" id="WQKZ01000001">
    <property type="protein sequence ID" value="MVN75563.1"/>
    <property type="molecule type" value="Genomic_DNA"/>
</dbReference>
<proteinExistence type="predicted"/>
<dbReference type="SMART" id="SM00862">
    <property type="entry name" value="Trans_reg_C"/>
    <property type="match status" value="1"/>
</dbReference>
<dbReference type="Proteomes" id="UP000441336">
    <property type="component" value="Unassembled WGS sequence"/>
</dbReference>
<keyword evidence="4 7" id="KW-0238">DNA-binding</keyword>
<dbReference type="RefSeq" id="WP_157562291.1">
    <property type="nucleotide sequence ID" value="NZ_WQKZ01000001.1"/>
</dbReference>
<dbReference type="InterPro" id="IPR036388">
    <property type="entry name" value="WH-like_DNA-bd_sf"/>
</dbReference>
<dbReference type="InterPro" id="IPR001867">
    <property type="entry name" value="OmpR/PhoB-type_DNA-bd"/>
</dbReference>
<evidence type="ECO:0000256" key="5">
    <source>
        <dbReference type="ARBA" id="ARBA00023163"/>
    </source>
</evidence>
<feature type="modified residue" description="4-aspartylphosphate" evidence="6">
    <location>
        <position position="51"/>
    </location>
</feature>